<evidence type="ECO:0000313" key="1">
    <source>
        <dbReference type="EMBL" id="MBV7378392.1"/>
    </source>
</evidence>
<keyword evidence="2" id="KW-1185">Reference proteome</keyword>
<evidence type="ECO:0000313" key="2">
    <source>
        <dbReference type="Proteomes" id="UP000756530"/>
    </source>
</evidence>
<proteinExistence type="predicted"/>
<dbReference type="Proteomes" id="UP000756530">
    <property type="component" value="Unassembled WGS sequence"/>
</dbReference>
<name>A0ABS6T1Y9_9RHOB</name>
<organism evidence="1 2">
    <name type="scientific">Maritimibacter dapengensis</name>
    <dbReference type="NCBI Taxonomy" id="2836868"/>
    <lineage>
        <taxon>Bacteria</taxon>
        <taxon>Pseudomonadati</taxon>
        <taxon>Pseudomonadota</taxon>
        <taxon>Alphaproteobacteria</taxon>
        <taxon>Rhodobacterales</taxon>
        <taxon>Roseobacteraceae</taxon>
        <taxon>Maritimibacter</taxon>
    </lineage>
</organism>
<comment type="caution">
    <text evidence="1">The sequence shown here is derived from an EMBL/GenBank/DDBJ whole genome shotgun (WGS) entry which is preliminary data.</text>
</comment>
<dbReference type="EMBL" id="JAHUZE010000001">
    <property type="protein sequence ID" value="MBV7378392.1"/>
    <property type="molecule type" value="Genomic_DNA"/>
</dbReference>
<accession>A0ABS6T1Y9</accession>
<dbReference type="RefSeq" id="WP_218391414.1">
    <property type="nucleotide sequence ID" value="NZ_JAHUZE010000001.1"/>
</dbReference>
<gene>
    <name evidence="1" type="ORF">KJP28_05605</name>
</gene>
<protein>
    <submittedName>
        <fullName evidence="1">Uncharacterized protein</fullName>
    </submittedName>
</protein>
<sequence length="60" mass="6572">MDMQQVSQYARSLYDAHGDKAEAEAAAKMRACAEAGKNKEAEDWQSVRASIRALRGANQS</sequence>
<reference evidence="1 2" key="1">
    <citation type="submission" date="2021-05" db="EMBL/GenBank/DDBJ databases">
        <title>Culturable bacteria isolated from Daya Bay.</title>
        <authorList>
            <person name="Zheng W."/>
            <person name="Yu S."/>
            <person name="Huang Y."/>
        </authorList>
    </citation>
    <scope>NUCLEOTIDE SEQUENCE [LARGE SCALE GENOMIC DNA]</scope>
    <source>
        <strain evidence="1 2">DP4N28-5</strain>
    </source>
</reference>